<feature type="domain" description="Enoyl reductase (ER)" evidence="5">
    <location>
        <begin position="8"/>
        <end position="346"/>
    </location>
</feature>
<gene>
    <name evidence="6" type="ORF">LKD36_14960</name>
</gene>
<dbReference type="AlphaFoldDB" id="A0AAE3ACW7"/>
<dbReference type="Pfam" id="PF08240">
    <property type="entry name" value="ADH_N"/>
    <property type="match status" value="1"/>
</dbReference>
<protein>
    <submittedName>
        <fullName evidence="6">Alcohol dehydrogenase catalytic domain-containing protein</fullName>
    </submittedName>
</protein>
<evidence type="ECO:0000313" key="6">
    <source>
        <dbReference type="EMBL" id="MCC2127455.1"/>
    </source>
</evidence>
<evidence type="ECO:0000256" key="2">
    <source>
        <dbReference type="ARBA" id="ARBA00022833"/>
    </source>
</evidence>
<evidence type="ECO:0000256" key="3">
    <source>
        <dbReference type="ARBA" id="ARBA00023002"/>
    </source>
</evidence>
<dbReference type="SMART" id="SM00829">
    <property type="entry name" value="PKS_ER"/>
    <property type="match status" value="1"/>
</dbReference>
<keyword evidence="2 4" id="KW-0862">Zinc</keyword>
<evidence type="ECO:0000256" key="4">
    <source>
        <dbReference type="RuleBase" id="RU361277"/>
    </source>
</evidence>
<dbReference type="GO" id="GO:0016491">
    <property type="term" value="F:oxidoreductase activity"/>
    <property type="evidence" value="ECO:0007669"/>
    <property type="project" value="UniProtKB-KW"/>
</dbReference>
<comment type="similarity">
    <text evidence="4">Belongs to the zinc-containing alcohol dehydrogenase family.</text>
</comment>
<dbReference type="RefSeq" id="WP_308460095.1">
    <property type="nucleotide sequence ID" value="NZ_JAJEPS010000021.1"/>
</dbReference>
<sequence>MKALVMRGAGQFGIEEVPMPICGDDEVLVRVKSVAICGSDPVLLAGGSMKDGLPRSLPHIPGHEGAGVIEQIGKNVRGYKVGDAVAVESHLGCGYCENCQAGHYNLCMNFGKVELGHKQYGFTVPGCFAEYCVYRTEVLHKIPDNLTYDHGALTDTVATAFHLIQQAGVKPGGWTTIIGCGPVGMAMLMLCRAMGSKTIVLETGSRLKKAKEFGADYAIDFMDTDALEQVLAVTDHIGADQSFDCAGNRASMNLALHTCRRGGTVGLVAIPAKPEMEIDIKTIVWDEKKLVGSRGNPNCHKQVLEMMSAGYIEAEKMISHHFPLDQFKEALDLFTSRADGVVKVIITI</sequence>
<accession>A0AAE3ACW7</accession>
<dbReference type="Proteomes" id="UP001198220">
    <property type="component" value="Unassembled WGS sequence"/>
</dbReference>
<proteinExistence type="inferred from homology"/>
<name>A0AAE3ACW7_9FIRM</name>
<evidence type="ECO:0000313" key="7">
    <source>
        <dbReference type="Proteomes" id="UP001198220"/>
    </source>
</evidence>
<keyword evidence="3" id="KW-0560">Oxidoreductase</keyword>
<dbReference type="PROSITE" id="PS00059">
    <property type="entry name" value="ADH_ZINC"/>
    <property type="match status" value="1"/>
</dbReference>
<dbReference type="InterPro" id="IPR013154">
    <property type="entry name" value="ADH-like_N"/>
</dbReference>
<evidence type="ECO:0000259" key="5">
    <source>
        <dbReference type="SMART" id="SM00829"/>
    </source>
</evidence>
<dbReference type="InterPro" id="IPR036291">
    <property type="entry name" value="NAD(P)-bd_dom_sf"/>
</dbReference>
<dbReference type="InterPro" id="IPR002328">
    <property type="entry name" value="ADH_Zn_CS"/>
</dbReference>
<dbReference type="InterPro" id="IPR020843">
    <property type="entry name" value="ER"/>
</dbReference>
<keyword evidence="7" id="KW-1185">Reference proteome</keyword>
<reference evidence="6 7" key="1">
    <citation type="submission" date="2021-10" db="EMBL/GenBank/DDBJ databases">
        <title>Anaerobic single-cell dispensing facilitates the cultivation of human gut bacteria.</title>
        <authorList>
            <person name="Afrizal A."/>
        </authorList>
    </citation>
    <scope>NUCLEOTIDE SEQUENCE [LARGE SCALE GENOMIC DNA]</scope>
    <source>
        <strain evidence="6 7">CLA-AA-H276</strain>
    </source>
</reference>
<evidence type="ECO:0000256" key="1">
    <source>
        <dbReference type="ARBA" id="ARBA00022723"/>
    </source>
</evidence>
<dbReference type="Gene3D" id="3.40.50.720">
    <property type="entry name" value="NAD(P)-binding Rossmann-like Domain"/>
    <property type="match status" value="1"/>
</dbReference>
<dbReference type="GO" id="GO:0008270">
    <property type="term" value="F:zinc ion binding"/>
    <property type="evidence" value="ECO:0007669"/>
    <property type="project" value="InterPro"/>
</dbReference>
<dbReference type="SUPFAM" id="SSF50129">
    <property type="entry name" value="GroES-like"/>
    <property type="match status" value="1"/>
</dbReference>
<dbReference type="InterPro" id="IPR050129">
    <property type="entry name" value="Zn_alcohol_dh"/>
</dbReference>
<dbReference type="Pfam" id="PF00107">
    <property type="entry name" value="ADH_zinc_N"/>
    <property type="match status" value="1"/>
</dbReference>
<dbReference type="PANTHER" id="PTHR43401">
    <property type="entry name" value="L-THREONINE 3-DEHYDROGENASE"/>
    <property type="match status" value="1"/>
</dbReference>
<dbReference type="PANTHER" id="PTHR43401:SF2">
    <property type="entry name" value="L-THREONINE 3-DEHYDROGENASE"/>
    <property type="match status" value="1"/>
</dbReference>
<comment type="caution">
    <text evidence="6">The sequence shown here is derived from an EMBL/GenBank/DDBJ whole genome shotgun (WGS) entry which is preliminary data.</text>
</comment>
<comment type="cofactor">
    <cofactor evidence="4">
        <name>Zn(2+)</name>
        <dbReference type="ChEBI" id="CHEBI:29105"/>
    </cofactor>
</comment>
<organism evidence="6 7">
    <name type="scientific">Hominiventricola filiformis</name>
    <dbReference type="NCBI Taxonomy" id="2885352"/>
    <lineage>
        <taxon>Bacteria</taxon>
        <taxon>Bacillati</taxon>
        <taxon>Bacillota</taxon>
        <taxon>Clostridia</taxon>
        <taxon>Lachnospirales</taxon>
        <taxon>Lachnospiraceae</taxon>
        <taxon>Hominiventricola</taxon>
    </lineage>
</organism>
<keyword evidence="1 4" id="KW-0479">Metal-binding</keyword>
<dbReference type="InterPro" id="IPR011032">
    <property type="entry name" value="GroES-like_sf"/>
</dbReference>
<dbReference type="SUPFAM" id="SSF51735">
    <property type="entry name" value="NAD(P)-binding Rossmann-fold domains"/>
    <property type="match status" value="1"/>
</dbReference>
<dbReference type="Gene3D" id="3.90.180.10">
    <property type="entry name" value="Medium-chain alcohol dehydrogenases, catalytic domain"/>
    <property type="match status" value="1"/>
</dbReference>
<dbReference type="EMBL" id="JAJEPS010000021">
    <property type="protein sequence ID" value="MCC2127455.1"/>
    <property type="molecule type" value="Genomic_DNA"/>
</dbReference>
<dbReference type="InterPro" id="IPR013149">
    <property type="entry name" value="ADH-like_C"/>
</dbReference>